<dbReference type="PANTHER" id="PTHR12143:SF19">
    <property type="entry name" value="PEPTIDE-N(4)-(N-ACETYL-BETA-GLUCOSAMINYL)ASPARAGINE AMIDASE"/>
    <property type="match status" value="1"/>
</dbReference>
<dbReference type="GeneTree" id="ENSGT00390000006540"/>
<dbReference type="GO" id="GO:0005634">
    <property type="term" value="C:nucleus"/>
    <property type="evidence" value="ECO:0007669"/>
    <property type="project" value="TreeGrafter"/>
</dbReference>
<feature type="region of interest" description="Disordered" evidence="1">
    <location>
        <begin position="100"/>
        <end position="137"/>
    </location>
</feature>
<dbReference type="SMART" id="SM00580">
    <property type="entry name" value="PUG"/>
    <property type="match status" value="1"/>
</dbReference>
<feature type="domain" description="PUB" evidence="2">
    <location>
        <begin position="16"/>
        <end position="92"/>
    </location>
</feature>
<evidence type="ECO:0000313" key="3">
    <source>
        <dbReference type="Ensembl" id="ENSLCAP00010040869.1"/>
    </source>
</evidence>
<dbReference type="GO" id="GO:0000224">
    <property type="term" value="F:peptide-N4-(N-acetyl-beta-glucosaminyl)asparagine amidase activity"/>
    <property type="evidence" value="ECO:0007669"/>
    <property type="project" value="TreeGrafter"/>
</dbReference>
<organism evidence="3 4">
    <name type="scientific">Lates calcarifer</name>
    <name type="common">Barramundi</name>
    <name type="synonym">Holocentrus calcarifer</name>
    <dbReference type="NCBI Taxonomy" id="8187"/>
    <lineage>
        <taxon>Eukaryota</taxon>
        <taxon>Metazoa</taxon>
        <taxon>Chordata</taxon>
        <taxon>Craniata</taxon>
        <taxon>Vertebrata</taxon>
        <taxon>Euteleostomi</taxon>
        <taxon>Actinopterygii</taxon>
        <taxon>Neopterygii</taxon>
        <taxon>Teleostei</taxon>
        <taxon>Neoteleostei</taxon>
        <taxon>Acanthomorphata</taxon>
        <taxon>Carangaria</taxon>
        <taxon>Carangaria incertae sedis</taxon>
        <taxon>Centropomidae</taxon>
        <taxon>Lates</taxon>
    </lineage>
</organism>
<name>A0A4W6ESC4_LATCA</name>
<sequence>MAMSPAITTLCENSNEVFLDVAKLLLTYADNILRYPNEEKYRSIRIGNPTFSTKLLPIKGAVECLFEMGFEEAETHLVFPKSASVEQLKLIRESIAAERDQRLQREQPVQPTAHTTTASASAAAPESSAAASTQPVSPPLLQPPSLVKIQKLPNFQHVMLYENPALQQKAKSHIPHQQLSSANSKLGIEDFLVLELLRWFKQDFFSWVDCFPSTDDLRWGAQRVENHYCQGCRLSTRFPRFVCVIFCVVPTTALSEFRTCFKEYNYCLTLLRFC</sequence>
<reference evidence="3" key="2">
    <citation type="submission" date="2025-08" db="UniProtKB">
        <authorList>
            <consortium name="Ensembl"/>
        </authorList>
    </citation>
    <scope>IDENTIFICATION</scope>
</reference>
<reference evidence="3" key="3">
    <citation type="submission" date="2025-09" db="UniProtKB">
        <authorList>
            <consortium name="Ensembl"/>
        </authorList>
    </citation>
    <scope>IDENTIFICATION</scope>
</reference>
<reference evidence="4" key="1">
    <citation type="submission" date="2015-09" db="EMBL/GenBank/DDBJ databases">
        <authorList>
            <person name="Sai Rama Sridatta P."/>
        </authorList>
    </citation>
    <scope>NUCLEOTIDE SEQUENCE [LARGE SCALE GENOMIC DNA]</scope>
</reference>
<dbReference type="PANTHER" id="PTHR12143">
    <property type="entry name" value="PEPTIDE N-GLYCANASE PNGASE -RELATED"/>
    <property type="match status" value="1"/>
</dbReference>
<dbReference type="SUPFAM" id="SSF54001">
    <property type="entry name" value="Cysteine proteinases"/>
    <property type="match status" value="1"/>
</dbReference>
<evidence type="ECO:0000256" key="1">
    <source>
        <dbReference type="SAM" id="MobiDB-lite"/>
    </source>
</evidence>
<accession>A0A4W6ESC4</accession>
<keyword evidence="4" id="KW-1185">Reference proteome</keyword>
<protein>
    <submittedName>
        <fullName evidence="3">N-glycanase 1</fullName>
    </submittedName>
</protein>
<dbReference type="InterPro" id="IPR018997">
    <property type="entry name" value="PUB_domain"/>
</dbReference>
<dbReference type="InParanoid" id="A0A4W6ESC4"/>
<dbReference type="InterPro" id="IPR038765">
    <property type="entry name" value="Papain-like_cys_pep_sf"/>
</dbReference>
<dbReference type="AlphaFoldDB" id="A0A4W6ESC4"/>
<dbReference type="SUPFAM" id="SSF143503">
    <property type="entry name" value="PUG domain-like"/>
    <property type="match status" value="1"/>
</dbReference>
<dbReference type="Gene3D" id="1.20.58.2190">
    <property type="match status" value="1"/>
</dbReference>
<dbReference type="STRING" id="8187.ENSLCAP00010040869"/>
<dbReference type="Pfam" id="PF09409">
    <property type="entry name" value="PUB"/>
    <property type="match status" value="1"/>
</dbReference>
<dbReference type="GO" id="GO:0006516">
    <property type="term" value="P:glycoprotein catabolic process"/>
    <property type="evidence" value="ECO:0007669"/>
    <property type="project" value="TreeGrafter"/>
</dbReference>
<proteinExistence type="predicted"/>
<dbReference type="GO" id="GO:0005829">
    <property type="term" value="C:cytosol"/>
    <property type="evidence" value="ECO:0007669"/>
    <property type="project" value="TreeGrafter"/>
</dbReference>
<dbReference type="Proteomes" id="UP000314980">
    <property type="component" value="Unassembled WGS sequence"/>
</dbReference>
<dbReference type="CDD" id="cd10459">
    <property type="entry name" value="PUB_PNGase"/>
    <property type="match status" value="1"/>
</dbReference>
<feature type="compositionally biased region" description="Low complexity" evidence="1">
    <location>
        <begin position="112"/>
        <end position="135"/>
    </location>
</feature>
<dbReference type="Gene3D" id="3.10.620.30">
    <property type="match status" value="1"/>
</dbReference>
<dbReference type="Ensembl" id="ENSLCAT00010041868.1">
    <property type="protein sequence ID" value="ENSLCAP00010040869.1"/>
    <property type="gene ID" value="ENSLCAG00010019147.1"/>
</dbReference>
<evidence type="ECO:0000313" key="4">
    <source>
        <dbReference type="Proteomes" id="UP000314980"/>
    </source>
</evidence>
<dbReference type="FunFam" id="1.20.58.2190:FF:000001">
    <property type="entry name" value="peptide-N(4)-(N-acetyl-beta- glucosaminyl)asparagine amidase"/>
    <property type="match status" value="1"/>
</dbReference>
<evidence type="ECO:0000259" key="2">
    <source>
        <dbReference type="Pfam" id="PF09409"/>
    </source>
</evidence>
<dbReference type="InterPro" id="IPR050883">
    <property type="entry name" value="PNGase"/>
</dbReference>
<dbReference type="InterPro" id="IPR036339">
    <property type="entry name" value="PUB-like_dom_sf"/>
</dbReference>